<comment type="function">
    <text evidence="11">DNA-dependent ATPase and 5'-3' DNA helicase. Unwinds D-loops, R-loops, forked DNA and G-quadruplex DNA.</text>
</comment>
<keyword evidence="5 11" id="KW-0347">Helicase</keyword>
<comment type="catalytic activity">
    <reaction evidence="11">
        <text>ATP + H2O = ADP + phosphate + H(+)</text>
        <dbReference type="Rhea" id="RHEA:13065"/>
        <dbReference type="ChEBI" id="CHEBI:15377"/>
        <dbReference type="ChEBI" id="CHEBI:15378"/>
        <dbReference type="ChEBI" id="CHEBI:30616"/>
        <dbReference type="ChEBI" id="CHEBI:43474"/>
        <dbReference type="ChEBI" id="CHEBI:456216"/>
        <dbReference type="EC" id="5.6.2.3"/>
    </reaction>
</comment>
<keyword evidence="9 11" id="KW-0238">DNA-binding</keyword>
<dbReference type="AlphaFoldDB" id="A0A4P8QPS9"/>
<evidence type="ECO:0000256" key="11">
    <source>
        <dbReference type="HAMAP-Rule" id="MF_02205"/>
    </source>
</evidence>
<comment type="similarity">
    <text evidence="11">Belongs to the helicase family. DinG subfamily. Type 1 sub-subfamily.</text>
</comment>
<dbReference type="PANTHER" id="PTHR11472:SF59">
    <property type="entry name" value="ATP-DEPENDENT DNA HELICASE DING"/>
    <property type="match status" value="1"/>
</dbReference>
<evidence type="ECO:0000256" key="10">
    <source>
        <dbReference type="ARBA" id="ARBA00023235"/>
    </source>
</evidence>
<dbReference type="Proteomes" id="UP000299580">
    <property type="component" value="Chromosome"/>
</dbReference>
<evidence type="ECO:0000313" key="13">
    <source>
        <dbReference type="EMBL" id="QCR08958.1"/>
    </source>
</evidence>
<evidence type="ECO:0000256" key="8">
    <source>
        <dbReference type="ARBA" id="ARBA00023014"/>
    </source>
</evidence>
<dbReference type="InterPro" id="IPR014013">
    <property type="entry name" value="Helic_SF1/SF2_ATP-bd_DinG/Rad3"/>
</dbReference>
<dbReference type="GO" id="GO:0009432">
    <property type="term" value="P:SOS response"/>
    <property type="evidence" value="ECO:0007669"/>
    <property type="project" value="TreeGrafter"/>
</dbReference>
<reference evidence="13 14" key="1">
    <citation type="submission" date="2018-11" db="EMBL/GenBank/DDBJ databases">
        <title>Genome sequences of Brenneria nigrifluens and Brenneria rubrifaciens.</title>
        <authorList>
            <person name="Poret-Peterson A.T."/>
            <person name="McClean A.E."/>
            <person name="Kluepfel D.A."/>
        </authorList>
    </citation>
    <scope>NUCLEOTIDE SEQUENCE [LARGE SCALE GENOMIC DNA]</scope>
    <source>
        <strain evidence="13 14">6D370</strain>
    </source>
</reference>
<keyword evidence="4 11" id="KW-0378">Hydrolase</keyword>
<comment type="cofactor">
    <cofactor evidence="11">
        <name>[4Fe-4S] cluster</name>
        <dbReference type="ChEBI" id="CHEBI:49883"/>
    </cofactor>
    <text evidence="11">Binds 1 [4Fe-4S] cluster.</text>
</comment>
<evidence type="ECO:0000256" key="6">
    <source>
        <dbReference type="ARBA" id="ARBA00022840"/>
    </source>
</evidence>
<dbReference type="OrthoDB" id="9805194at2"/>
<dbReference type="PROSITE" id="PS51193">
    <property type="entry name" value="HELICASE_ATP_BIND_2"/>
    <property type="match status" value="1"/>
</dbReference>
<gene>
    <name evidence="11 13" type="primary">dinG</name>
    <name evidence="13" type="ORF">EH207_10690</name>
</gene>
<dbReference type="SMART" id="SM00487">
    <property type="entry name" value="DEXDc"/>
    <property type="match status" value="1"/>
</dbReference>
<dbReference type="GO" id="GO:0005524">
    <property type="term" value="F:ATP binding"/>
    <property type="evidence" value="ECO:0007669"/>
    <property type="project" value="UniProtKB-UniRule"/>
</dbReference>
<dbReference type="RefSeq" id="WP_137713989.1">
    <property type="nucleotide sequence ID" value="NZ_CP034035.1"/>
</dbReference>
<feature type="binding site" evidence="11">
    <location>
        <position position="194"/>
    </location>
    <ligand>
        <name>[4Fe-4S] cluster</name>
        <dbReference type="ChEBI" id="CHEBI:49883"/>
    </ligand>
</feature>
<dbReference type="GO" id="GO:0046872">
    <property type="term" value="F:metal ion binding"/>
    <property type="evidence" value="ECO:0007669"/>
    <property type="project" value="UniProtKB-KW"/>
</dbReference>
<keyword evidence="6 11" id="KW-0067">ATP-binding</keyword>
<dbReference type="InterPro" id="IPR045028">
    <property type="entry name" value="DinG/Rad3-like"/>
</dbReference>
<feature type="binding site" evidence="11">
    <location>
        <position position="205"/>
    </location>
    <ligand>
        <name>[4Fe-4S] cluster</name>
        <dbReference type="ChEBI" id="CHEBI:49883"/>
    </ligand>
</feature>
<dbReference type="GO" id="GO:0003677">
    <property type="term" value="F:DNA binding"/>
    <property type="evidence" value="ECO:0007669"/>
    <property type="project" value="UniProtKB-UniRule"/>
</dbReference>
<keyword evidence="7 11" id="KW-0408">Iron</keyword>
<evidence type="ECO:0000256" key="4">
    <source>
        <dbReference type="ARBA" id="ARBA00022801"/>
    </source>
</evidence>
<dbReference type="SMART" id="SM00491">
    <property type="entry name" value="HELICc2"/>
    <property type="match status" value="1"/>
</dbReference>
<dbReference type="EMBL" id="CP034035">
    <property type="protein sequence ID" value="QCR08958.1"/>
    <property type="molecule type" value="Genomic_DNA"/>
</dbReference>
<dbReference type="InterPro" id="IPR039000">
    <property type="entry name" value="DinG_proteobact"/>
</dbReference>
<dbReference type="InterPro" id="IPR006555">
    <property type="entry name" value="ATP-dep_Helicase_C"/>
</dbReference>
<evidence type="ECO:0000259" key="12">
    <source>
        <dbReference type="PROSITE" id="PS51193"/>
    </source>
</evidence>
<keyword evidence="14" id="KW-1185">Reference proteome</keyword>
<feature type="binding site" evidence="11">
    <location>
        <position position="120"/>
    </location>
    <ligand>
        <name>[4Fe-4S] cluster</name>
        <dbReference type="ChEBI" id="CHEBI:49883"/>
    </ligand>
</feature>
<dbReference type="Gene3D" id="3.40.50.300">
    <property type="entry name" value="P-loop containing nucleotide triphosphate hydrolases"/>
    <property type="match status" value="2"/>
</dbReference>
<name>A0A4P8QPS9_9GAMM</name>
<evidence type="ECO:0000256" key="1">
    <source>
        <dbReference type="ARBA" id="ARBA00022485"/>
    </source>
</evidence>
<dbReference type="Pfam" id="PF06733">
    <property type="entry name" value="DEAD_2"/>
    <property type="match status" value="1"/>
</dbReference>
<dbReference type="GO" id="GO:0016887">
    <property type="term" value="F:ATP hydrolysis activity"/>
    <property type="evidence" value="ECO:0007669"/>
    <property type="project" value="RHEA"/>
</dbReference>
<keyword evidence="2 11" id="KW-0479">Metal-binding</keyword>
<evidence type="ECO:0000256" key="5">
    <source>
        <dbReference type="ARBA" id="ARBA00022806"/>
    </source>
</evidence>
<dbReference type="InterPro" id="IPR014001">
    <property type="entry name" value="Helicase_ATP-bd"/>
</dbReference>
<keyword evidence="10 11" id="KW-0413">Isomerase</keyword>
<dbReference type="GO" id="GO:0051539">
    <property type="term" value="F:4 iron, 4 sulfur cluster binding"/>
    <property type="evidence" value="ECO:0007669"/>
    <property type="project" value="UniProtKB-UniRule"/>
</dbReference>
<keyword evidence="3 11" id="KW-0547">Nucleotide-binding</keyword>
<dbReference type="NCBIfam" id="NF008729">
    <property type="entry name" value="PRK11747.1"/>
    <property type="match status" value="1"/>
</dbReference>
<proteinExistence type="inferred from homology"/>
<dbReference type="InterPro" id="IPR027417">
    <property type="entry name" value="P-loop_NTPase"/>
</dbReference>
<dbReference type="GO" id="GO:0033677">
    <property type="term" value="F:DNA/RNA helicase activity"/>
    <property type="evidence" value="ECO:0007669"/>
    <property type="project" value="TreeGrafter"/>
</dbReference>
<feature type="domain" description="Helicase ATP-binding" evidence="12">
    <location>
        <begin position="17"/>
        <end position="329"/>
    </location>
</feature>
<feature type="binding site" evidence="11">
    <location>
        <position position="199"/>
    </location>
    <ligand>
        <name>[4Fe-4S] cluster</name>
        <dbReference type="ChEBI" id="CHEBI:49883"/>
    </ligand>
</feature>
<dbReference type="Pfam" id="PF13307">
    <property type="entry name" value="Helicase_C_2"/>
    <property type="match status" value="1"/>
</dbReference>
<dbReference type="InterPro" id="IPR010614">
    <property type="entry name" value="RAD3-like_helicase_DEAD"/>
</dbReference>
<evidence type="ECO:0000256" key="7">
    <source>
        <dbReference type="ARBA" id="ARBA00023004"/>
    </source>
</evidence>
<dbReference type="KEGG" id="brb:EH207_10690"/>
<evidence type="ECO:0000256" key="3">
    <source>
        <dbReference type="ARBA" id="ARBA00022741"/>
    </source>
</evidence>
<dbReference type="HAMAP" id="MF_02205">
    <property type="entry name" value="DinG_proteobact"/>
    <property type="match status" value="1"/>
</dbReference>
<protein>
    <recommendedName>
        <fullName evidence="11">ATP-dependent DNA helicase DinG</fullName>
        <ecNumber evidence="11">5.6.2.3</ecNumber>
    </recommendedName>
    <alternativeName>
        <fullName evidence="11">DNA 5'-3' helicase DinG</fullName>
    </alternativeName>
</protein>
<accession>A0A4P8QPS9</accession>
<dbReference type="PANTHER" id="PTHR11472">
    <property type="entry name" value="DNA REPAIR DEAD HELICASE RAD3/XP-D SUBFAMILY MEMBER"/>
    <property type="match status" value="1"/>
</dbReference>
<dbReference type="GO" id="GO:0043139">
    <property type="term" value="F:5'-3' DNA helicase activity"/>
    <property type="evidence" value="ECO:0007669"/>
    <property type="project" value="UniProtKB-UniRule"/>
</dbReference>
<sequence length="699" mass="79073">MALSPAIKLQIGQWYKALQQQIPDFIPRIPQRQMIAEVAKTLAGEYPRHLVIEAPTGVGKTLSYLIPGIAIGRAEERTLVVSTANVALQDQIFSKDLPLLRKFIPELTYTAAFGRGRYVCPRNLARLATDVDAQGDLTLFPGDELAPSSREEQAQCSRVEKALQSGTWDGLRDHYQESINDSLWRKLSTDKANCLAHHCHYFRACPFFVARREIEQADVVVTNHALVMAAMESESVLPNPKDLLLVLDEGHHIPDVARDTLEMSGDVTPEMITVQLEQLVQLIGLCMSQFAPKSPPRLAHSERLTSHCEELREQVRMFAQCCGQFLPGDGHEAGYRFAMGQMPEEMREICVRLFKLTDTLRALTEFMLNDLSEKTAKHDAVRLHQSLLKMSRALGYLESLTKLWRLAAMEKSSNAPVSKWLTRDIRDKQLHLHLHCAGIRVSEQLEKLLWSKVPHVVVTSATLRSLNSFARIQELSGLSERDGDRFISLDSPFNHREQGRLVIPKMRYEPLMASEAQHVAEMAAFFRAELKKETHRGMLMLFASQRAMQLFLTQVTDLRLMLLVQGDKPRYRLVELHRQRVEAGESSVLIGLQSFAEGLDLKGELLSQVHIHKIAFPPIDSPVILTEGEWLKSLKRHPFVVQSLPSASFSLIQQVGRLIRSHECFGEIVIYDRRLVSKGYGAQLLAALPVFPIEEREMP</sequence>
<dbReference type="SUPFAM" id="SSF52540">
    <property type="entry name" value="P-loop containing nucleoside triphosphate hydrolases"/>
    <property type="match status" value="1"/>
</dbReference>
<dbReference type="EC" id="5.6.2.3" evidence="11"/>
<evidence type="ECO:0000256" key="9">
    <source>
        <dbReference type="ARBA" id="ARBA00023125"/>
    </source>
</evidence>
<keyword evidence="1 11" id="KW-0004">4Fe-4S</keyword>
<evidence type="ECO:0000313" key="14">
    <source>
        <dbReference type="Proteomes" id="UP000299580"/>
    </source>
</evidence>
<evidence type="ECO:0000256" key="2">
    <source>
        <dbReference type="ARBA" id="ARBA00022723"/>
    </source>
</evidence>
<organism evidence="13 14">
    <name type="scientific">Brenneria rubrifaciens</name>
    <dbReference type="NCBI Taxonomy" id="55213"/>
    <lineage>
        <taxon>Bacteria</taxon>
        <taxon>Pseudomonadati</taxon>
        <taxon>Pseudomonadota</taxon>
        <taxon>Gammaproteobacteria</taxon>
        <taxon>Enterobacterales</taxon>
        <taxon>Pectobacteriaceae</taxon>
        <taxon>Brenneria</taxon>
    </lineage>
</organism>
<keyword evidence="8 11" id="KW-0411">Iron-sulfur</keyword>
<dbReference type="GO" id="GO:0006281">
    <property type="term" value="P:DNA repair"/>
    <property type="evidence" value="ECO:0007669"/>
    <property type="project" value="TreeGrafter"/>
</dbReference>